<evidence type="ECO:0000259" key="2">
    <source>
        <dbReference type="Pfam" id="PF09362"/>
    </source>
</evidence>
<feature type="signal peptide" evidence="1">
    <location>
        <begin position="1"/>
        <end position="20"/>
    </location>
</feature>
<accession>A0ABT2Y9K9</accession>
<dbReference type="RefSeq" id="WP_263569604.1">
    <property type="nucleotide sequence ID" value="NZ_JAJIRN010000001.1"/>
</dbReference>
<dbReference type="PROSITE" id="PS51257">
    <property type="entry name" value="PROKAR_LIPOPROTEIN"/>
    <property type="match status" value="1"/>
</dbReference>
<keyword evidence="1" id="KW-0732">Signal</keyword>
<gene>
    <name evidence="3" type="ORF">LNV07_02655</name>
</gene>
<organism evidence="3 4">
    <name type="scientific">Roseateles oligotrophus</name>
    <dbReference type="NCBI Taxonomy" id="1769250"/>
    <lineage>
        <taxon>Bacteria</taxon>
        <taxon>Pseudomonadati</taxon>
        <taxon>Pseudomonadota</taxon>
        <taxon>Betaproteobacteria</taxon>
        <taxon>Burkholderiales</taxon>
        <taxon>Sphaerotilaceae</taxon>
        <taxon>Roseateles</taxon>
    </lineage>
</organism>
<dbReference type="SUPFAM" id="SSF49313">
    <property type="entry name" value="Cadherin-like"/>
    <property type="match status" value="1"/>
</dbReference>
<dbReference type="PANTHER" id="PTHR43662:SF3">
    <property type="entry name" value="DOMAIN PROTEIN, PUTATIVE (AFU_ORTHOLOGUE AFUA_6G11970)-RELATED"/>
    <property type="match status" value="1"/>
</dbReference>
<feature type="domain" description="DUF1996" evidence="2">
    <location>
        <begin position="279"/>
        <end position="545"/>
    </location>
</feature>
<name>A0ABT2Y9K9_9BURK</name>
<dbReference type="Gene3D" id="2.60.40.10">
    <property type="entry name" value="Immunoglobulins"/>
    <property type="match status" value="1"/>
</dbReference>
<dbReference type="InterPro" id="IPR013783">
    <property type="entry name" value="Ig-like_fold"/>
</dbReference>
<dbReference type="PANTHER" id="PTHR43662">
    <property type="match status" value="1"/>
</dbReference>
<evidence type="ECO:0000256" key="1">
    <source>
        <dbReference type="SAM" id="SignalP"/>
    </source>
</evidence>
<keyword evidence="4" id="KW-1185">Reference proteome</keyword>
<feature type="chain" id="PRO_5045681590" evidence="1">
    <location>
        <begin position="21"/>
        <end position="610"/>
    </location>
</feature>
<evidence type="ECO:0000313" key="3">
    <source>
        <dbReference type="EMBL" id="MCV2366996.1"/>
    </source>
</evidence>
<dbReference type="EMBL" id="JAJIRN010000001">
    <property type="protein sequence ID" value="MCV2366996.1"/>
    <property type="molecule type" value="Genomic_DNA"/>
</dbReference>
<proteinExistence type="predicted"/>
<sequence>MNVRLVPPLLSLVSVLTACGGGGIAAPEPVSSPPVASVNTAPSITALANASVQEGMPLSTSFTVADKETALAQLKVSATSSNPALLDSNTIALSGSGANLTLKLTPRAGATGTSTITITIVDDQGASANTSFVLTVQAAPSAAPSVKIASGPEAPTTDPYARFEFSATNATGYECALDDGAFAACASPMQLPHLNAAGLYERLAIGNRQFKVRARNAAGQTGAVATWSWTVTSILAANSPDFAAQRLIDKQVFPVAAGKDGWKGIFRINCEFDHAAYDDPIVFPGMNGHAHLHMFYGAKNVDADTTFDSLFRSPEAGCSGGVLNRSSYWLPALLAPTYGSDGTQAKDAAGELLWQVVPAKVGEGERSAAAAHEVIYYSAAVSDLNSIEAPPIGLRIVAGSAATSPSSLAQSHAVARWHCLSWGSTDAKGGPWSSTIPECYADVNTPEMIRLDLFFPSCWNGVDLDSKNHQDHMAYPITQGGKQVCPATHPKPVARVSYHYAFPIFASMLDPKTRTAKNFRLASDNYTVGNSNGGLSLHGDWFNAWHPEALDLVVKGCIKGARDCHDGNFALQSSDGSWTGSVSLGTLLNAKGSGVIPAVIKGGMGNGHGH</sequence>
<comment type="caution">
    <text evidence="3">The sequence shown here is derived from an EMBL/GenBank/DDBJ whole genome shotgun (WGS) entry which is preliminary data.</text>
</comment>
<protein>
    <submittedName>
        <fullName evidence="3">DUF1996 domain-containing protein</fullName>
    </submittedName>
</protein>
<dbReference type="InterPro" id="IPR015919">
    <property type="entry name" value="Cadherin-like_sf"/>
</dbReference>
<evidence type="ECO:0000313" key="4">
    <source>
        <dbReference type="Proteomes" id="UP001209701"/>
    </source>
</evidence>
<dbReference type="Proteomes" id="UP001209701">
    <property type="component" value="Unassembled WGS sequence"/>
</dbReference>
<reference evidence="3 4" key="1">
    <citation type="submission" date="2021-11" db="EMBL/GenBank/DDBJ databases">
        <authorList>
            <person name="Liang Q."/>
            <person name="Mou H."/>
            <person name="Liu Z."/>
        </authorList>
    </citation>
    <scope>NUCLEOTIDE SEQUENCE [LARGE SCALE GENOMIC DNA]</scope>
    <source>
        <strain evidence="3 4">CHU3</strain>
    </source>
</reference>
<dbReference type="Pfam" id="PF09362">
    <property type="entry name" value="DUF1996"/>
    <property type="match status" value="1"/>
</dbReference>
<dbReference type="InterPro" id="IPR018535">
    <property type="entry name" value="DUF1996"/>
</dbReference>